<evidence type="ECO:0000313" key="1">
    <source>
        <dbReference type="EMBL" id="PIA53311.1"/>
    </source>
</evidence>
<dbReference type="Proteomes" id="UP000230069">
    <property type="component" value="Unassembled WGS sequence"/>
</dbReference>
<dbReference type="InParanoid" id="A0A2G5EC78"/>
<proteinExistence type="predicted"/>
<organism evidence="1 2">
    <name type="scientific">Aquilegia coerulea</name>
    <name type="common">Rocky mountain columbine</name>
    <dbReference type="NCBI Taxonomy" id="218851"/>
    <lineage>
        <taxon>Eukaryota</taxon>
        <taxon>Viridiplantae</taxon>
        <taxon>Streptophyta</taxon>
        <taxon>Embryophyta</taxon>
        <taxon>Tracheophyta</taxon>
        <taxon>Spermatophyta</taxon>
        <taxon>Magnoliopsida</taxon>
        <taxon>Ranunculales</taxon>
        <taxon>Ranunculaceae</taxon>
        <taxon>Thalictroideae</taxon>
        <taxon>Aquilegia</taxon>
    </lineage>
</organism>
<dbReference type="EMBL" id="KZ305026">
    <property type="protein sequence ID" value="PIA53311.1"/>
    <property type="molecule type" value="Genomic_DNA"/>
</dbReference>
<sequence length="82" mass="9234">MIWKAVAQKVPAIKLKLHKSQHFALSDVVERKDVDITSVVQACFVRIELAPAIKSELLCGSSLLNLEKRRSMSVPCSKHYEN</sequence>
<gene>
    <name evidence="1" type="ORF">AQUCO_00900112v1</name>
</gene>
<name>A0A2G5EC78_AQUCA</name>
<evidence type="ECO:0000313" key="2">
    <source>
        <dbReference type="Proteomes" id="UP000230069"/>
    </source>
</evidence>
<accession>A0A2G5EC78</accession>
<protein>
    <submittedName>
        <fullName evidence="1">Uncharacterized protein</fullName>
    </submittedName>
</protein>
<dbReference type="AlphaFoldDB" id="A0A2G5EC78"/>
<reference evidence="1 2" key="1">
    <citation type="submission" date="2017-09" db="EMBL/GenBank/DDBJ databases">
        <title>WGS assembly of Aquilegia coerulea Goldsmith.</title>
        <authorList>
            <person name="Hodges S."/>
            <person name="Kramer E."/>
            <person name="Nordborg M."/>
            <person name="Tomkins J."/>
            <person name="Borevitz J."/>
            <person name="Derieg N."/>
            <person name="Yan J."/>
            <person name="Mihaltcheva S."/>
            <person name="Hayes R.D."/>
            <person name="Rokhsar D."/>
        </authorList>
    </citation>
    <scope>NUCLEOTIDE SEQUENCE [LARGE SCALE GENOMIC DNA]</scope>
    <source>
        <strain evidence="2">cv. Goldsmith</strain>
    </source>
</reference>
<keyword evidence="2" id="KW-1185">Reference proteome</keyword>